<dbReference type="EMBL" id="JBHTHR010000941">
    <property type="protein sequence ID" value="MFD0803519.1"/>
    <property type="molecule type" value="Genomic_DNA"/>
</dbReference>
<evidence type="ECO:0000259" key="7">
    <source>
        <dbReference type="Pfam" id="PF01180"/>
    </source>
</evidence>
<keyword evidence="9" id="KW-1185">Reference proteome</keyword>
<keyword evidence="4" id="KW-0288">FMN</keyword>
<evidence type="ECO:0000256" key="1">
    <source>
        <dbReference type="ARBA" id="ARBA00001917"/>
    </source>
</evidence>
<dbReference type="InterPro" id="IPR013785">
    <property type="entry name" value="Aldolase_TIM"/>
</dbReference>
<keyword evidence="5" id="KW-0665">Pyrimidine biosynthesis</keyword>
<dbReference type="Proteomes" id="UP001596956">
    <property type="component" value="Unassembled WGS sequence"/>
</dbReference>
<feature type="domain" description="Dihydroorotate dehydrogenase catalytic" evidence="7">
    <location>
        <begin position="6"/>
        <end position="169"/>
    </location>
</feature>
<keyword evidence="3" id="KW-0285">Flavoprotein</keyword>
<evidence type="ECO:0000256" key="5">
    <source>
        <dbReference type="ARBA" id="ARBA00022975"/>
    </source>
</evidence>
<organism evidence="8 9">
    <name type="scientific">Streptomonospora algeriensis</name>
    <dbReference type="NCBI Taxonomy" id="995084"/>
    <lineage>
        <taxon>Bacteria</taxon>
        <taxon>Bacillati</taxon>
        <taxon>Actinomycetota</taxon>
        <taxon>Actinomycetes</taxon>
        <taxon>Streptosporangiales</taxon>
        <taxon>Nocardiopsidaceae</taxon>
        <taxon>Streptomonospora</taxon>
    </lineage>
</organism>
<evidence type="ECO:0000256" key="2">
    <source>
        <dbReference type="ARBA" id="ARBA00004725"/>
    </source>
</evidence>
<reference evidence="9" key="1">
    <citation type="journal article" date="2019" name="Int. J. Syst. Evol. Microbiol.">
        <title>The Global Catalogue of Microorganisms (GCM) 10K type strain sequencing project: providing services to taxonomists for standard genome sequencing and annotation.</title>
        <authorList>
            <consortium name="The Broad Institute Genomics Platform"/>
            <consortium name="The Broad Institute Genome Sequencing Center for Infectious Disease"/>
            <person name="Wu L."/>
            <person name="Ma J."/>
        </authorList>
    </citation>
    <scope>NUCLEOTIDE SEQUENCE [LARGE SCALE GENOMIC DNA]</scope>
    <source>
        <strain evidence="9">CCUG 63369</strain>
    </source>
</reference>
<comment type="caution">
    <text evidence="8">The sequence shown here is derived from an EMBL/GenBank/DDBJ whole genome shotgun (WGS) entry which is preliminary data.</text>
</comment>
<proteinExistence type="predicted"/>
<dbReference type="PROSITE" id="PS51257">
    <property type="entry name" value="PROKAR_LIPOPROTEIN"/>
    <property type="match status" value="1"/>
</dbReference>
<dbReference type="Pfam" id="PF01180">
    <property type="entry name" value="DHO_dh"/>
    <property type="match status" value="1"/>
</dbReference>
<sequence length="169" mass="17395">MNPDMRTRLAGLELANPVMAAAGCAGTGRELARFFDIARLGAVATKSVMLEPRAGRPAPRMAETPSGMLSAVGLQGPGIEVFLQRDLSWLRSCGGTAVVSVAGSGPEEYAELARRLPASAGVAMIEVNLSCPNSAGQGRDFADDSAEAARVVRAVRGAAEAGIPVFAKL</sequence>
<evidence type="ECO:0000256" key="3">
    <source>
        <dbReference type="ARBA" id="ARBA00022630"/>
    </source>
</evidence>
<dbReference type="Gene3D" id="3.20.20.70">
    <property type="entry name" value="Aldolase class I"/>
    <property type="match status" value="1"/>
</dbReference>
<name>A0ABW3BMF2_9ACTN</name>
<keyword evidence="6" id="KW-0560">Oxidoreductase</keyword>
<evidence type="ECO:0000256" key="6">
    <source>
        <dbReference type="ARBA" id="ARBA00023002"/>
    </source>
</evidence>
<dbReference type="InterPro" id="IPR050074">
    <property type="entry name" value="DHO_dehydrogenase"/>
</dbReference>
<protein>
    <submittedName>
        <fullName evidence="8">Dihydroorotate dehydrogenase</fullName>
    </submittedName>
</protein>
<evidence type="ECO:0000313" key="9">
    <source>
        <dbReference type="Proteomes" id="UP001596956"/>
    </source>
</evidence>
<dbReference type="PANTHER" id="PTHR48109">
    <property type="entry name" value="DIHYDROOROTATE DEHYDROGENASE (QUINONE), MITOCHONDRIAL-RELATED"/>
    <property type="match status" value="1"/>
</dbReference>
<gene>
    <name evidence="8" type="ORF">ACFQZU_19655</name>
</gene>
<dbReference type="PANTHER" id="PTHR48109:SF1">
    <property type="entry name" value="DIHYDROOROTATE DEHYDROGENASE (FUMARATE)"/>
    <property type="match status" value="1"/>
</dbReference>
<evidence type="ECO:0000256" key="4">
    <source>
        <dbReference type="ARBA" id="ARBA00022643"/>
    </source>
</evidence>
<feature type="non-terminal residue" evidence="8">
    <location>
        <position position="169"/>
    </location>
</feature>
<comment type="pathway">
    <text evidence="2">Pyrimidine metabolism; UMP biosynthesis via de novo pathway.</text>
</comment>
<dbReference type="InterPro" id="IPR005720">
    <property type="entry name" value="Dihydroorotate_DH_cat"/>
</dbReference>
<dbReference type="SUPFAM" id="SSF51395">
    <property type="entry name" value="FMN-linked oxidoreductases"/>
    <property type="match status" value="1"/>
</dbReference>
<comment type="cofactor">
    <cofactor evidence="1">
        <name>FMN</name>
        <dbReference type="ChEBI" id="CHEBI:58210"/>
    </cofactor>
</comment>
<evidence type="ECO:0000313" key="8">
    <source>
        <dbReference type="EMBL" id="MFD0803519.1"/>
    </source>
</evidence>
<accession>A0ABW3BMF2</accession>